<evidence type="ECO:0000313" key="2">
    <source>
        <dbReference type="Proteomes" id="UP000283634"/>
    </source>
</evidence>
<dbReference type="AlphaFoldDB" id="A0A422MPS5"/>
<gene>
    <name evidence="1" type="ORF">TraAM80_10347</name>
</gene>
<dbReference type="Proteomes" id="UP000283634">
    <property type="component" value="Unassembled WGS sequence"/>
</dbReference>
<reference evidence="1 2" key="1">
    <citation type="journal article" date="2018" name="BMC Genomics">
        <title>Genomic comparison of Trypanosoma conorhini and Trypanosoma rangeli to Trypanosoma cruzi strains of high and low virulence.</title>
        <authorList>
            <person name="Bradwell K.R."/>
            <person name="Koparde V.N."/>
            <person name="Matveyev A.V."/>
            <person name="Serrano M.G."/>
            <person name="Alves J.M."/>
            <person name="Parikh H."/>
            <person name="Huang B."/>
            <person name="Lee V."/>
            <person name="Espinosa-Alvarez O."/>
            <person name="Ortiz P.A."/>
            <person name="Costa-Martins A.G."/>
            <person name="Teixeira M.M."/>
            <person name="Buck G.A."/>
        </authorList>
    </citation>
    <scope>NUCLEOTIDE SEQUENCE [LARGE SCALE GENOMIC DNA]</scope>
    <source>
        <strain evidence="1 2">AM80</strain>
    </source>
</reference>
<keyword evidence="2" id="KW-1185">Reference proteome</keyword>
<dbReference type="GeneID" id="40334280"/>
<accession>A0A422MPS5</accession>
<protein>
    <submittedName>
        <fullName evidence="1">Uncharacterized protein</fullName>
    </submittedName>
</protein>
<proteinExistence type="predicted"/>
<dbReference type="EMBL" id="MKGL01000921">
    <property type="protein sequence ID" value="RNE95197.1"/>
    <property type="molecule type" value="Genomic_DNA"/>
</dbReference>
<name>A0A422MPS5_TRYRA</name>
<sequence length="125" mass="13465">MSRSSVGAAISMGAFLHLLGYHAAKLPRQEQRRCRLPASGSEPPLSSMRRDSAVGIGLWYWGASPEPCFTPGPVRLKAVAAVAALSWSLLLPARGGGRAARHIPTSGRWRYVALPRQRVPPRAQA</sequence>
<comment type="caution">
    <text evidence="1">The sequence shown here is derived from an EMBL/GenBank/DDBJ whole genome shotgun (WGS) entry which is preliminary data.</text>
</comment>
<evidence type="ECO:0000313" key="1">
    <source>
        <dbReference type="EMBL" id="RNE95197.1"/>
    </source>
</evidence>
<organism evidence="1 2">
    <name type="scientific">Trypanosoma rangeli</name>
    <dbReference type="NCBI Taxonomy" id="5698"/>
    <lineage>
        <taxon>Eukaryota</taxon>
        <taxon>Discoba</taxon>
        <taxon>Euglenozoa</taxon>
        <taxon>Kinetoplastea</taxon>
        <taxon>Metakinetoplastina</taxon>
        <taxon>Trypanosomatida</taxon>
        <taxon>Trypanosomatidae</taxon>
        <taxon>Trypanosoma</taxon>
        <taxon>Herpetosoma</taxon>
    </lineage>
</organism>
<dbReference type="RefSeq" id="XP_029233169.1">
    <property type="nucleotide sequence ID" value="XM_029386974.1"/>
</dbReference>